<dbReference type="InterPro" id="IPR007627">
    <property type="entry name" value="RNA_pol_sigma70_r2"/>
</dbReference>
<protein>
    <recommendedName>
        <fullName evidence="9">HTH luxR-type domain-containing protein</fullName>
    </recommendedName>
</protein>
<dbReference type="EMBL" id="ATDL01000001">
    <property type="protein sequence ID" value="ERJ61368.1"/>
    <property type="molecule type" value="Genomic_DNA"/>
</dbReference>
<dbReference type="InterPro" id="IPR039425">
    <property type="entry name" value="RNA_pol_sigma-70-like"/>
</dbReference>
<name>U2JFB2_9SPHI</name>
<feature type="domain" description="RNA polymerase sigma-70 region 2" evidence="5">
    <location>
        <begin position="27"/>
        <end position="93"/>
    </location>
</feature>
<dbReference type="SUPFAM" id="SSF88659">
    <property type="entry name" value="Sigma3 and sigma4 domains of RNA polymerase sigma factors"/>
    <property type="match status" value="1"/>
</dbReference>
<dbReference type="InterPro" id="IPR036388">
    <property type="entry name" value="WH-like_DNA-bd_sf"/>
</dbReference>
<dbReference type="STRING" id="1346330.M472_21670"/>
<dbReference type="GO" id="GO:0003677">
    <property type="term" value="F:DNA binding"/>
    <property type="evidence" value="ECO:0007669"/>
    <property type="project" value="InterPro"/>
</dbReference>
<dbReference type="NCBIfam" id="TIGR02937">
    <property type="entry name" value="sigma70-ECF"/>
    <property type="match status" value="1"/>
</dbReference>
<accession>U2JFB2</accession>
<dbReference type="InterPro" id="IPR014284">
    <property type="entry name" value="RNA_pol_sigma-70_dom"/>
</dbReference>
<dbReference type="NCBIfam" id="TIGR02985">
    <property type="entry name" value="Sig70_bacteroi1"/>
    <property type="match status" value="1"/>
</dbReference>
<evidence type="ECO:0000256" key="1">
    <source>
        <dbReference type="ARBA" id="ARBA00010641"/>
    </source>
</evidence>
<dbReference type="Gene3D" id="1.10.10.10">
    <property type="entry name" value="Winged helix-like DNA-binding domain superfamily/Winged helix DNA-binding domain"/>
    <property type="match status" value="1"/>
</dbReference>
<evidence type="ECO:0008006" key="9">
    <source>
        <dbReference type="Google" id="ProtNLM"/>
    </source>
</evidence>
<evidence type="ECO:0000256" key="3">
    <source>
        <dbReference type="ARBA" id="ARBA00023082"/>
    </source>
</evidence>
<dbReference type="PATRIC" id="fig|1346330.5.peg.25"/>
<dbReference type="InterPro" id="IPR013325">
    <property type="entry name" value="RNA_pol_sigma_r2"/>
</dbReference>
<evidence type="ECO:0000259" key="6">
    <source>
        <dbReference type="Pfam" id="PF08281"/>
    </source>
</evidence>
<reference evidence="7 8" key="1">
    <citation type="journal article" date="2013" name="Genome Announc.">
        <title>The Draft Genome Sequence of Sphingomonas paucimobilis Strain HER1398 (Proteobacteria), Host to the Giant PAU Phage, Indicates That It Is a Member of the Genus Sphingobacterium (Bacteroidetes).</title>
        <authorList>
            <person name="White R.A.III."/>
            <person name="Suttle C.A."/>
        </authorList>
    </citation>
    <scope>NUCLEOTIDE SEQUENCE [LARGE SCALE GENOMIC DNA]</scope>
    <source>
        <strain evidence="7 8">HER1398</strain>
    </source>
</reference>
<gene>
    <name evidence="7" type="ORF">M472_21670</name>
</gene>
<evidence type="ECO:0000313" key="8">
    <source>
        <dbReference type="Proteomes" id="UP000016584"/>
    </source>
</evidence>
<keyword evidence="8" id="KW-1185">Reference proteome</keyword>
<dbReference type="Proteomes" id="UP000016584">
    <property type="component" value="Unassembled WGS sequence"/>
</dbReference>
<dbReference type="OrthoDB" id="9782991at2"/>
<evidence type="ECO:0000256" key="2">
    <source>
        <dbReference type="ARBA" id="ARBA00023015"/>
    </source>
</evidence>
<evidence type="ECO:0000313" key="7">
    <source>
        <dbReference type="EMBL" id="ERJ61368.1"/>
    </source>
</evidence>
<evidence type="ECO:0000259" key="5">
    <source>
        <dbReference type="Pfam" id="PF04542"/>
    </source>
</evidence>
<dbReference type="PANTHER" id="PTHR43133:SF46">
    <property type="entry name" value="RNA POLYMERASE SIGMA-70 FACTOR ECF SUBFAMILY"/>
    <property type="match status" value="1"/>
</dbReference>
<evidence type="ECO:0000256" key="4">
    <source>
        <dbReference type="ARBA" id="ARBA00023163"/>
    </source>
</evidence>
<proteinExistence type="inferred from homology"/>
<dbReference type="PANTHER" id="PTHR43133">
    <property type="entry name" value="RNA POLYMERASE ECF-TYPE SIGMA FACTO"/>
    <property type="match status" value="1"/>
</dbReference>
<dbReference type="InterPro" id="IPR013324">
    <property type="entry name" value="RNA_pol_sigma_r3/r4-like"/>
</dbReference>
<dbReference type="SUPFAM" id="SSF88946">
    <property type="entry name" value="Sigma2 domain of RNA polymerase sigma factors"/>
    <property type="match status" value="1"/>
</dbReference>
<dbReference type="CDD" id="cd06171">
    <property type="entry name" value="Sigma70_r4"/>
    <property type="match status" value="1"/>
</dbReference>
<organism evidence="7 8">
    <name type="scientific">Sphingobacterium paucimobilis HER1398</name>
    <dbReference type="NCBI Taxonomy" id="1346330"/>
    <lineage>
        <taxon>Bacteria</taxon>
        <taxon>Pseudomonadati</taxon>
        <taxon>Bacteroidota</taxon>
        <taxon>Sphingobacteriia</taxon>
        <taxon>Sphingobacteriales</taxon>
        <taxon>Sphingobacteriaceae</taxon>
        <taxon>Sphingobacterium</taxon>
    </lineage>
</organism>
<dbReference type="GO" id="GO:0006352">
    <property type="term" value="P:DNA-templated transcription initiation"/>
    <property type="evidence" value="ECO:0007669"/>
    <property type="project" value="InterPro"/>
</dbReference>
<sequence>MRAKKETDEELLQLVRDQDSRVAYEELYKRFYAVLLRLAYQKIADFAAAEDIVQDILLQVWKRRTRIVLKERLASYLAKAVKYKVLDIIAKNKNKDLYLSAVGDELTGIISNTDYAARESLFKEYIDEELSKLPPRMRETFLLSREEGLTHEEIASQLGISIHTVSTHITKAISILKKKLLINSFLVIIS</sequence>
<dbReference type="Pfam" id="PF04542">
    <property type="entry name" value="Sigma70_r2"/>
    <property type="match status" value="1"/>
</dbReference>
<feature type="domain" description="RNA polymerase sigma factor 70 region 4 type 2" evidence="6">
    <location>
        <begin position="124"/>
        <end position="172"/>
    </location>
</feature>
<keyword evidence="2" id="KW-0805">Transcription regulation</keyword>
<dbReference type="GO" id="GO:0016987">
    <property type="term" value="F:sigma factor activity"/>
    <property type="evidence" value="ECO:0007669"/>
    <property type="project" value="UniProtKB-KW"/>
</dbReference>
<dbReference type="Gene3D" id="1.10.1740.10">
    <property type="match status" value="1"/>
</dbReference>
<dbReference type="Pfam" id="PF08281">
    <property type="entry name" value="Sigma70_r4_2"/>
    <property type="match status" value="1"/>
</dbReference>
<dbReference type="InterPro" id="IPR013249">
    <property type="entry name" value="RNA_pol_sigma70_r4_t2"/>
</dbReference>
<dbReference type="RefSeq" id="WP_021068225.1">
    <property type="nucleotide sequence ID" value="NZ_ATDL01000001.1"/>
</dbReference>
<dbReference type="eggNOG" id="COG1595">
    <property type="taxonomic scope" value="Bacteria"/>
</dbReference>
<keyword evidence="3" id="KW-0731">Sigma factor</keyword>
<comment type="similarity">
    <text evidence="1">Belongs to the sigma-70 factor family. ECF subfamily.</text>
</comment>
<dbReference type="InterPro" id="IPR014327">
    <property type="entry name" value="RNA_pol_sigma70_bacteroid"/>
</dbReference>
<comment type="caution">
    <text evidence="7">The sequence shown here is derived from an EMBL/GenBank/DDBJ whole genome shotgun (WGS) entry which is preliminary data.</text>
</comment>
<keyword evidence="4" id="KW-0804">Transcription</keyword>
<dbReference type="AlphaFoldDB" id="U2JFB2"/>